<keyword evidence="3" id="KW-1185">Reference proteome</keyword>
<reference evidence="2 3" key="1">
    <citation type="submission" date="2019-02" db="EMBL/GenBank/DDBJ databases">
        <title>Deep-cultivation of Planctomycetes and their phenomic and genomic characterization uncovers novel biology.</title>
        <authorList>
            <person name="Wiegand S."/>
            <person name="Jogler M."/>
            <person name="Boedeker C."/>
            <person name="Pinto D."/>
            <person name="Vollmers J."/>
            <person name="Rivas-Marin E."/>
            <person name="Kohn T."/>
            <person name="Peeters S.H."/>
            <person name="Heuer A."/>
            <person name="Rast P."/>
            <person name="Oberbeckmann S."/>
            <person name="Bunk B."/>
            <person name="Jeske O."/>
            <person name="Meyerdierks A."/>
            <person name="Storesund J.E."/>
            <person name="Kallscheuer N."/>
            <person name="Luecker S."/>
            <person name="Lage O.M."/>
            <person name="Pohl T."/>
            <person name="Merkel B.J."/>
            <person name="Hornburger P."/>
            <person name="Mueller R.-W."/>
            <person name="Bruemmer F."/>
            <person name="Labrenz M."/>
            <person name="Spormann A.M."/>
            <person name="Op Den Camp H."/>
            <person name="Overmann J."/>
            <person name="Amann R."/>
            <person name="Jetten M.S.M."/>
            <person name="Mascher T."/>
            <person name="Medema M.H."/>
            <person name="Devos D.P."/>
            <person name="Kaster A.-K."/>
            <person name="Ovreas L."/>
            <person name="Rohde M."/>
            <person name="Galperin M.Y."/>
            <person name="Jogler C."/>
        </authorList>
    </citation>
    <scope>NUCLEOTIDE SEQUENCE [LARGE SCALE GENOMIC DNA]</scope>
    <source>
        <strain evidence="2 3">CA54</strain>
    </source>
</reference>
<name>A0A5C6BMT3_9PLAN</name>
<keyword evidence="1" id="KW-0472">Membrane</keyword>
<feature type="transmembrane region" description="Helical" evidence="1">
    <location>
        <begin position="78"/>
        <end position="100"/>
    </location>
</feature>
<dbReference type="AlphaFoldDB" id="A0A5C6BMT3"/>
<keyword evidence="1" id="KW-0812">Transmembrane</keyword>
<evidence type="ECO:0000256" key="1">
    <source>
        <dbReference type="SAM" id="Phobius"/>
    </source>
</evidence>
<feature type="transmembrane region" description="Helical" evidence="1">
    <location>
        <begin position="120"/>
        <end position="139"/>
    </location>
</feature>
<dbReference type="EMBL" id="SJPP01000001">
    <property type="protein sequence ID" value="TWU13378.1"/>
    <property type="molecule type" value="Genomic_DNA"/>
</dbReference>
<gene>
    <name evidence="2" type="ORF">CA54_22130</name>
</gene>
<keyword evidence="1" id="KW-1133">Transmembrane helix</keyword>
<evidence type="ECO:0000313" key="2">
    <source>
        <dbReference type="EMBL" id="TWU13378.1"/>
    </source>
</evidence>
<comment type="caution">
    <text evidence="2">The sequence shown here is derived from an EMBL/GenBank/DDBJ whole genome shotgun (WGS) entry which is preliminary data.</text>
</comment>
<feature type="transmembrane region" description="Helical" evidence="1">
    <location>
        <begin position="7"/>
        <end position="26"/>
    </location>
</feature>
<dbReference type="Proteomes" id="UP000320735">
    <property type="component" value="Unassembled WGS sequence"/>
</dbReference>
<sequence length="148" mass="16644">MPHSNDIVYRSPIFLRLAMGLIYFHFGVLKFYPDLSPAELIATQTVMIVSFHFFDAQSAQFALAILETAIGIGFLLNIFPRITFVLFSAHMIGTFLPLVLLPELTFKIAPLAPNIEGQYIFKNIVFVAAGWTVLLPQVLPRRQSDSEN</sequence>
<evidence type="ECO:0000313" key="3">
    <source>
        <dbReference type="Proteomes" id="UP000320735"/>
    </source>
</evidence>
<organism evidence="2 3">
    <name type="scientific">Symmachiella macrocystis</name>
    <dbReference type="NCBI Taxonomy" id="2527985"/>
    <lineage>
        <taxon>Bacteria</taxon>
        <taxon>Pseudomonadati</taxon>
        <taxon>Planctomycetota</taxon>
        <taxon>Planctomycetia</taxon>
        <taxon>Planctomycetales</taxon>
        <taxon>Planctomycetaceae</taxon>
        <taxon>Symmachiella</taxon>
    </lineage>
</organism>
<evidence type="ECO:0008006" key="4">
    <source>
        <dbReference type="Google" id="ProtNLM"/>
    </source>
</evidence>
<protein>
    <recommendedName>
        <fullName evidence="4">DoxX</fullName>
    </recommendedName>
</protein>
<accession>A0A5C6BMT3</accession>
<proteinExistence type="predicted"/>